<dbReference type="SUPFAM" id="SSF57716">
    <property type="entry name" value="Glucocorticoid receptor-like (DNA-binding domain)"/>
    <property type="match status" value="1"/>
</dbReference>
<keyword evidence="9" id="KW-0804">Transcription</keyword>
<feature type="domain" description="THAP-type" evidence="13">
    <location>
        <begin position="10"/>
        <end position="112"/>
    </location>
</feature>
<dbReference type="Pfam" id="PF05485">
    <property type="entry name" value="THAP"/>
    <property type="match status" value="1"/>
</dbReference>
<dbReference type="PROSITE" id="PS50950">
    <property type="entry name" value="ZF_THAP"/>
    <property type="match status" value="1"/>
</dbReference>
<evidence type="ECO:0000313" key="14">
    <source>
        <dbReference type="Proteomes" id="UP000504635"/>
    </source>
</evidence>
<gene>
    <name evidence="15" type="primary">LOC115875863</name>
</gene>
<dbReference type="PANTHER" id="PTHR46600">
    <property type="entry name" value="THAP DOMAIN-CONTAINING"/>
    <property type="match status" value="1"/>
</dbReference>
<evidence type="ECO:0000256" key="11">
    <source>
        <dbReference type="ARBA" id="ARBA00023306"/>
    </source>
</evidence>
<keyword evidence="10" id="KW-0539">Nucleus</keyword>
<evidence type="ECO:0000256" key="3">
    <source>
        <dbReference type="ARBA" id="ARBA00022723"/>
    </source>
</evidence>
<keyword evidence="8 12" id="KW-0238">DNA-binding</keyword>
<evidence type="ECO:0000256" key="5">
    <source>
        <dbReference type="ARBA" id="ARBA00022833"/>
    </source>
</evidence>
<dbReference type="GeneID" id="115875863"/>
<dbReference type="OrthoDB" id="6764673at2759"/>
<evidence type="ECO:0000256" key="8">
    <source>
        <dbReference type="ARBA" id="ARBA00023125"/>
    </source>
</evidence>
<comment type="subcellular location">
    <subcellularLocation>
        <location evidence="1">Nucleus</location>
        <location evidence="1">Nucleoplasm</location>
    </subcellularLocation>
</comment>
<dbReference type="PANTHER" id="PTHR46600:SF1">
    <property type="entry name" value="THAP DOMAIN-CONTAINING PROTEIN 1"/>
    <property type="match status" value="1"/>
</dbReference>
<keyword evidence="14" id="KW-1185">Reference proteome</keyword>
<evidence type="ECO:0000256" key="2">
    <source>
        <dbReference type="ARBA" id="ARBA00006177"/>
    </source>
</evidence>
<accession>A0A6J2X8G6</accession>
<dbReference type="RefSeq" id="XP_030747265.1">
    <property type="nucleotide sequence ID" value="XM_030891405.1"/>
</dbReference>
<dbReference type="Proteomes" id="UP000504635">
    <property type="component" value="Unplaced"/>
</dbReference>
<reference evidence="15" key="1">
    <citation type="submission" date="2025-08" db="UniProtKB">
        <authorList>
            <consortium name="RefSeq"/>
        </authorList>
    </citation>
    <scope>IDENTIFICATION</scope>
    <source>
        <tissue evidence="15">Gonads</tissue>
    </source>
</reference>
<sequence length="310" mass="35664">MSVTKKKNLYSRYCFAPGCTSGCYTKKKANKERGERNPSLFKAPNDPGSLQQWQRAIPRADKTLSSKDVVCELHFLDEDIMTHYETKLADGTISRIKRGRPTLKQGSIPRIFPNLPSYLSNYKRKRKPPRVRVTVSNTKKIKDLPVNHVKNEASEPNFEEVSHEITNMPIDVEKDRSITMFTDLKNETSDSNFEEISHEITDMPIDVEKDRAITMFTDLKNSLATIGTPNKEWAGTFIPGRNEVVFAEWDDTYMPKKKVIIHKDMSYKVLLGKTEITFEEKSSEITNFEDLEDILKFVDKIGVCSEIELW</sequence>
<keyword evidence="5" id="KW-0862">Zinc</keyword>
<evidence type="ECO:0000313" key="15">
    <source>
        <dbReference type="RefSeq" id="XP_030747265.1"/>
    </source>
</evidence>
<keyword evidence="11" id="KW-0131">Cell cycle</keyword>
<evidence type="ECO:0000259" key="13">
    <source>
        <dbReference type="PROSITE" id="PS50950"/>
    </source>
</evidence>
<protein>
    <submittedName>
        <fullName evidence="15">Uncharacterized protein LOC115875863 isoform X2</fullName>
    </submittedName>
</protein>
<evidence type="ECO:0000256" key="10">
    <source>
        <dbReference type="ARBA" id="ARBA00023242"/>
    </source>
</evidence>
<dbReference type="GO" id="GO:0005654">
    <property type="term" value="C:nucleoplasm"/>
    <property type="evidence" value="ECO:0007669"/>
    <property type="project" value="UniProtKB-SubCell"/>
</dbReference>
<name>A0A6J2X8G6_SITOR</name>
<dbReference type="AlphaFoldDB" id="A0A6J2X8G6"/>
<evidence type="ECO:0000256" key="1">
    <source>
        <dbReference type="ARBA" id="ARBA00004642"/>
    </source>
</evidence>
<evidence type="ECO:0000256" key="12">
    <source>
        <dbReference type="PROSITE-ProRule" id="PRU00309"/>
    </source>
</evidence>
<keyword evidence="4 12" id="KW-0863">Zinc-finger</keyword>
<organism evidence="14 15">
    <name type="scientific">Sitophilus oryzae</name>
    <name type="common">Rice weevil</name>
    <name type="synonym">Curculio oryzae</name>
    <dbReference type="NCBI Taxonomy" id="7048"/>
    <lineage>
        <taxon>Eukaryota</taxon>
        <taxon>Metazoa</taxon>
        <taxon>Ecdysozoa</taxon>
        <taxon>Arthropoda</taxon>
        <taxon>Hexapoda</taxon>
        <taxon>Insecta</taxon>
        <taxon>Pterygota</taxon>
        <taxon>Neoptera</taxon>
        <taxon>Endopterygota</taxon>
        <taxon>Coleoptera</taxon>
        <taxon>Polyphaga</taxon>
        <taxon>Cucujiformia</taxon>
        <taxon>Curculionidae</taxon>
        <taxon>Dryophthorinae</taxon>
        <taxon>Sitophilus</taxon>
    </lineage>
</organism>
<keyword evidence="3" id="KW-0479">Metal-binding</keyword>
<dbReference type="InterPro" id="IPR006612">
    <property type="entry name" value="THAP_Znf"/>
</dbReference>
<dbReference type="InterPro" id="IPR026516">
    <property type="entry name" value="THAP1/10"/>
</dbReference>
<evidence type="ECO:0000256" key="7">
    <source>
        <dbReference type="ARBA" id="ARBA00023054"/>
    </source>
</evidence>
<keyword evidence="7" id="KW-0175">Coiled coil</keyword>
<dbReference type="GO" id="GO:0043565">
    <property type="term" value="F:sequence-specific DNA binding"/>
    <property type="evidence" value="ECO:0007669"/>
    <property type="project" value="InterPro"/>
</dbReference>
<evidence type="ECO:0000256" key="9">
    <source>
        <dbReference type="ARBA" id="ARBA00023163"/>
    </source>
</evidence>
<keyword evidence="6" id="KW-0805">Transcription regulation</keyword>
<evidence type="ECO:0000256" key="6">
    <source>
        <dbReference type="ARBA" id="ARBA00023015"/>
    </source>
</evidence>
<dbReference type="SMART" id="SM00980">
    <property type="entry name" value="THAP"/>
    <property type="match status" value="1"/>
</dbReference>
<proteinExistence type="inferred from homology"/>
<comment type="similarity">
    <text evidence="2">Belongs to the THAP1 family.</text>
</comment>
<dbReference type="GO" id="GO:0008270">
    <property type="term" value="F:zinc ion binding"/>
    <property type="evidence" value="ECO:0007669"/>
    <property type="project" value="UniProtKB-KW"/>
</dbReference>
<evidence type="ECO:0000256" key="4">
    <source>
        <dbReference type="ARBA" id="ARBA00022771"/>
    </source>
</evidence>